<protein>
    <submittedName>
        <fullName evidence="1">Uncharacterized protein</fullName>
    </submittedName>
</protein>
<proteinExistence type="predicted"/>
<sequence>MLKITRTHLHDSMMDTEVAAEVVDDEYVDVHYCLFYFACYRKNRLLVEIHLNYKQFVD</sequence>
<name>A0A183KZ63_9TREM</name>
<organism evidence="1">
    <name type="scientific">Schistosoma curassoni</name>
    <dbReference type="NCBI Taxonomy" id="6186"/>
    <lineage>
        <taxon>Eukaryota</taxon>
        <taxon>Metazoa</taxon>
        <taxon>Spiralia</taxon>
        <taxon>Lophotrochozoa</taxon>
        <taxon>Platyhelminthes</taxon>
        <taxon>Trematoda</taxon>
        <taxon>Digenea</taxon>
        <taxon>Strigeidida</taxon>
        <taxon>Schistosomatoidea</taxon>
        <taxon>Schistosomatidae</taxon>
        <taxon>Schistosoma</taxon>
    </lineage>
</organism>
<reference evidence="1" key="1">
    <citation type="submission" date="2016-06" db="UniProtKB">
        <authorList>
            <consortium name="WormBaseParasite"/>
        </authorList>
    </citation>
    <scope>IDENTIFICATION</scope>
</reference>
<evidence type="ECO:0000313" key="1">
    <source>
        <dbReference type="WBParaSite" id="SCUD_0002036301-mRNA-1"/>
    </source>
</evidence>
<accession>A0A183KZ63</accession>
<dbReference type="AlphaFoldDB" id="A0A183KZ63"/>
<dbReference type="WBParaSite" id="SCUD_0002036301-mRNA-1">
    <property type="protein sequence ID" value="SCUD_0002036301-mRNA-1"/>
    <property type="gene ID" value="SCUD_0002036301"/>
</dbReference>